<dbReference type="AlphaFoldDB" id="A0AAE4C6Q0"/>
<feature type="compositionally biased region" description="Pro residues" evidence="1">
    <location>
        <begin position="107"/>
        <end position="116"/>
    </location>
</feature>
<organism evidence="2 3">
    <name type="scientific">Falsarthrobacter nasiphocae</name>
    <dbReference type="NCBI Taxonomy" id="189863"/>
    <lineage>
        <taxon>Bacteria</taxon>
        <taxon>Bacillati</taxon>
        <taxon>Actinomycetota</taxon>
        <taxon>Actinomycetes</taxon>
        <taxon>Micrococcales</taxon>
        <taxon>Micrococcaceae</taxon>
        <taxon>Falsarthrobacter</taxon>
    </lineage>
</organism>
<comment type="caution">
    <text evidence="2">The sequence shown here is derived from an EMBL/GenBank/DDBJ whole genome shotgun (WGS) entry which is preliminary data.</text>
</comment>
<protein>
    <submittedName>
        <fullName evidence="2">Uncharacterized protein</fullName>
    </submittedName>
</protein>
<dbReference type="Proteomes" id="UP001247307">
    <property type="component" value="Unassembled WGS sequence"/>
</dbReference>
<dbReference type="EMBL" id="JAVDUI010000001">
    <property type="protein sequence ID" value="MDR6891684.1"/>
    <property type="molecule type" value="Genomic_DNA"/>
</dbReference>
<proteinExistence type="predicted"/>
<evidence type="ECO:0000313" key="2">
    <source>
        <dbReference type="EMBL" id="MDR6891684.1"/>
    </source>
</evidence>
<dbReference type="RefSeq" id="WP_309849737.1">
    <property type="nucleotide sequence ID" value="NZ_BAAAIU010000045.1"/>
</dbReference>
<feature type="region of interest" description="Disordered" evidence="1">
    <location>
        <begin position="30"/>
        <end position="127"/>
    </location>
</feature>
<evidence type="ECO:0000256" key="1">
    <source>
        <dbReference type="SAM" id="MobiDB-lite"/>
    </source>
</evidence>
<keyword evidence="3" id="KW-1185">Reference proteome</keyword>
<reference evidence="2" key="1">
    <citation type="submission" date="2023-07" db="EMBL/GenBank/DDBJ databases">
        <title>Sequencing the genomes of 1000 actinobacteria strains.</title>
        <authorList>
            <person name="Klenk H.-P."/>
        </authorList>
    </citation>
    <scope>NUCLEOTIDE SEQUENCE</scope>
    <source>
        <strain evidence="2">DSM 13988</strain>
    </source>
</reference>
<feature type="compositionally biased region" description="Low complexity" evidence="1">
    <location>
        <begin position="30"/>
        <end position="106"/>
    </location>
</feature>
<name>A0AAE4C6Q0_9MICC</name>
<sequence>MTVSTPTERSQRMRAPFAAGACILAAALLAGCGPSSPDPGASPGAPTSPSASASQTPGAPRSGASGSDAPSPSASASPSAAQTPSARTTTTAAAPAPSDAAQDPVPSAAPRPPAPSQTPVAPMSPAGPDTACVGKAHVYTDLANVSCEQAKRTGDLIAAGSYRTFPGEPGKILVSNSTLCFMDPADLTRPRAGGSECGWFEPGKPGTDVFDGRFTITAR</sequence>
<evidence type="ECO:0000313" key="3">
    <source>
        <dbReference type="Proteomes" id="UP001247307"/>
    </source>
</evidence>
<accession>A0AAE4C6Q0</accession>
<gene>
    <name evidence="2" type="ORF">J2S35_000624</name>
</gene>